<dbReference type="EMBL" id="JAMKFB020000003">
    <property type="protein sequence ID" value="KAL0198558.1"/>
    <property type="molecule type" value="Genomic_DNA"/>
</dbReference>
<comment type="caution">
    <text evidence="2">The sequence shown here is derived from an EMBL/GenBank/DDBJ whole genome shotgun (WGS) entry which is preliminary data.</text>
</comment>
<sequence length="118" mass="12810">GLKDTLSAAKNIAPIYPLNLGIPFKDDRPGGTGGVDLSRQVSPPQQSLSDGALCTVTGRRLSRVSIGAERYPETVEALMEVGRLRDKHESLEARVGQLEANKADQTQFQHLRDLLNGM</sequence>
<reference evidence="2 3" key="1">
    <citation type="submission" date="2024-05" db="EMBL/GenBank/DDBJ databases">
        <title>Genome sequencing and assembly of Indian major carp, Cirrhinus mrigala (Hamilton, 1822).</title>
        <authorList>
            <person name="Mohindra V."/>
            <person name="Chowdhury L.M."/>
            <person name="Lal K."/>
            <person name="Jena J.K."/>
        </authorList>
    </citation>
    <scope>NUCLEOTIDE SEQUENCE [LARGE SCALE GENOMIC DNA]</scope>
    <source>
        <strain evidence="2">CM1030</strain>
        <tissue evidence="2">Blood</tissue>
    </source>
</reference>
<name>A0ABD0RL20_CIRMR</name>
<proteinExistence type="predicted"/>
<feature type="compositionally biased region" description="Polar residues" evidence="1">
    <location>
        <begin position="39"/>
        <end position="49"/>
    </location>
</feature>
<evidence type="ECO:0000313" key="2">
    <source>
        <dbReference type="EMBL" id="KAL0198558.1"/>
    </source>
</evidence>
<organism evidence="2 3">
    <name type="scientific">Cirrhinus mrigala</name>
    <name type="common">Mrigala</name>
    <dbReference type="NCBI Taxonomy" id="683832"/>
    <lineage>
        <taxon>Eukaryota</taxon>
        <taxon>Metazoa</taxon>
        <taxon>Chordata</taxon>
        <taxon>Craniata</taxon>
        <taxon>Vertebrata</taxon>
        <taxon>Euteleostomi</taxon>
        <taxon>Actinopterygii</taxon>
        <taxon>Neopterygii</taxon>
        <taxon>Teleostei</taxon>
        <taxon>Ostariophysi</taxon>
        <taxon>Cypriniformes</taxon>
        <taxon>Cyprinidae</taxon>
        <taxon>Labeoninae</taxon>
        <taxon>Labeonini</taxon>
        <taxon>Cirrhinus</taxon>
    </lineage>
</organism>
<feature type="non-terminal residue" evidence="2">
    <location>
        <position position="1"/>
    </location>
</feature>
<accession>A0ABD0RL20</accession>
<keyword evidence="3" id="KW-1185">Reference proteome</keyword>
<feature type="non-terminal residue" evidence="2">
    <location>
        <position position="118"/>
    </location>
</feature>
<protein>
    <recommendedName>
        <fullName evidence="4">CDK5 regulatory subunit associated protein 2</fullName>
    </recommendedName>
</protein>
<dbReference type="Proteomes" id="UP001529510">
    <property type="component" value="Unassembled WGS sequence"/>
</dbReference>
<evidence type="ECO:0000256" key="1">
    <source>
        <dbReference type="SAM" id="MobiDB-lite"/>
    </source>
</evidence>
<evidence type="ECO:0000313" key="3">
    <source>
        <dbReference type="Proteomes" id="UP001529510"/>
    </source>
</evidence>
<evidence type="ECO:0008006" key="4">
    <source>
        <dbReference type="Google" id="ProtNLM"/>
    </source>
</evidence>
<feature type="region of interest" description="Disordered" evidence="1">
    <location>
        <begin position="27"/>
        <end position="50"/>
    </location>
</feature>
<gene>
    <name evidence="2" type="ORF">M9458_007098</name>
</gene>
<dbReference type="AlphaFoldDB" id="A0ABD0RL20"/>